<evidence type="ECO:0000313" key="2">
    <source>
        <dbReference type="Proteomes" id="UP000746747"/>
    </source>
</evidence>
<reference evidence="1" key="1">
    <citation type="submission" date="2021-09" db="EMBL/GenBank/DDBJ databases">
        <authorList>
            <consortium name="Pathogen Informatics"/>
        </authorList>
    </citation>
    <scope>NUCLEOTIDE SEQUENCE</scope>
</reference>
<organism evidence="1 2">
    <name type="scientific">Cercopithifilaria johnstoni</name>
    <dbReference type="NCBI Taxonomy" id="2874296"/>
    <lineage>
        <taxon>Eukaryota</taxon>
        <taxon>Metazoa</taxon>
        <taxon>Ecdysozoa</taxon>
        <taxon>Nematoda</taxon>
        <taxon>Chromadorea</taxon>
        <taxon>Rhabditida</taxon>
        <taxon>Spirurina</taxon>
        <taxon>Spiruromorpha</taxon>
        <taxon>Filarioidea</taxon>
        <taxon>Onchocercidae</taxon>
        <taxon>Cercopithifilaria</taxon>
    </lineage>
</organism>
<dbReference type="OrthoDB" id="5816029at2759"/>
<sequence length="188" mass="21813">MGGCIIPNNDLHITRHENKFILRYENQINFFHCNYNFSVEADIDQCNDCGNAAFVHRPLRTMNNNFDKTCIDMSHWTKCFDQSVRCNSLANLPYEQCEGLRGIPVRESEGVSSDLFVKLLIANITSLLNQTVVSQEIVALCPRCNFYGKPYYSSMGTCVQKLHTMRQGWPKQFQWCDWYQRSDKCISD</sequence>
<evidence type="ECO:0000313" key="1">
    <source>
        <dbReference type="EMBL" id="CAG9536819.1"/>
    </source>
</evidence>
<accession>A0A8J2M0D6</accession>
<comment type="caution">
    <text evidence="1">The sequence shown here is derived from an EMBL/GenBank/DDBJ whole genome shotgun (WGS) entry which is preliminary data.</text>
</comment>
<gene>
    <name evidence="1" type="ORF">CJOHNSTONI_LOCUS6699</name>
</gene>
<dbReference type="AlphaFoldDB" id="A0A8J2M0D6"/>
<proteinExistence type="predicted"/>
<dbReference type="Proteomes" id="UP000746747">
    <property type="component" value="Unassembled WGS sequence"/>
</dbReference>
<name>A0A8J2M0D6_9BILA</name>
<protein>
    <submittedName>
        <fullName evidence="1">Uncharacterized protein</fullName>
    </submittedName>
</protein>
<keyword evidence="2" id="KW-1185">Reference proteome</keyword>
<dbReference type="EMBL" id="CAKAEH010001489">
    <property type="protein sequence ID" value="CAG9536819.1"/>
    <property type="molecule type" value="Genomic_DNA"/>
</dbReference>